<dbReference type="OrthoDB" id="68104at2759"/>
<gene>
    <name evidence="3" type="ORF">FB567DRAFT_129087</name>
</gene>
<evidence type="ECO:0000256" key="1">
    <source>
        <dbReference type="ARBA" id="ARBA00010751"/>
    </source>
</evidence>
<dbReference type="SUPFAM" id="SSF117782">
    <property type="entry name" value="YbjQ-like"/>
    <property type="match status" value="1"/>
</dbReference>
<dbReference type="PANTHER" id="PTHR34068:SF2">
    <property type="entry name" value="UPF0145 PROTEIN SCO3412"/>
    <property type="match status" value="1"/>
</dbReference>
<dbReference type="Proteomes" id="UP000813461">
    <property type="component" value="Unassembled WGS sequence"/>
</dbReference>
<dbReference type="PANTHER" id="PTHR34068">
    <property type="entry name" value="UPF0145 PROTEIN YBJQ"/>
    <property type="match status" value="1"/>
</dbReference>
<dbReference type="Gene3D" id="3.30.110.70">
    <property type="entry name" value="Hypothetical protein apc22750. Chain B"/>
    <property type="match status" value="1"/>
</dbReference>
<accession>A0A8K0QZF5</accession>
<evidence type="ECO:0000256" key="2">
    <source>
        <dbReference type="SAM" id="MobiDB-lite"/>
    </source>
</evidence>
<evidence type="ECO:0000313" key="4">
    <source>
        <dbReference type="Proteomes" id="UP000813461"/>
    </source>
</evidence>
<name>A0A8K0QZF5_9PLEO</name>
<proteinExistence type="inferred from homology"/>
<dbReference type="InterPro" id="IPR035439">
    <property type="entry name" value="UPF0145_dom_sf"/>
</dbReference>
<feature type="region of interest" description="Disordered" evidence="2">
    <location>
        <begin position="1"/>
        <end position="31"/>
    </location>
</feature>
<reference evidence="3" key="1">
    <citation type="journal article" date="2021" name="Nat. Commun.">
        <title>Genetic determinants of endophytism in the Arabidopsis root mycobiome.</title>
        <authorList>
            <person name="Mesny F."/>
            <person name="Miyauchi S."/>
            <person name="Thiergart T."/>
            <person name="Pickel B."/>
            <person name="Atanasova L."/>
            <person name="Karlsson M."/>
            <person name="Huettel B."/>
            <person name="Barry K.W."/>
            <person name="Haridas S."/>
            <person name="Chen C."/>
            <person name="Bauer D."/>
            <person name="Andreopoulos W."/>
            <person name="Pangilinan J."/>
            <person name="LaButti K."/>
            <person name="Riley R."/>
            <person name="Lipzen A."/>
            <person name="Clum A."/>
            <person name="Drula E."/>
            <person name="Henrissat B."/>
            <person name="Kohler A."/>
            <person name="Grigoriev I.V."/>
            <person name="Martin F.M."/>
            <person name="Hacquard S."/>
        </authorList>
    </citation>
    <scope>NUCLEOTIDE SEQUENCE</scope>
    <source>
        <strain evidence="3">MPI-SDFR-AT-0120</strain>
    </source>
</reference>
<dbReference type="AlphaFoldDB" id="A0A8K0QZF5"/>
<dbReference type="InterPro" id="IPR002765">
    <property type="entry name" value="UPF0145_YbjQ-like"/>
</dbReference>
<evidence type="ECO:0000313" key="3">
    <source>
        <dbReference type="EMBL" id="KAH7079791.1"/>
    </source>
</evidence>
<organism evidence="3 4">
    <name type="scientific">Paraphoma chrysanthemicola</name>
    <dbReference type="NCBI Taxonomy" id="798071"/>
    <lineage>
        <taxon>Eukaryota</taxon>
        <taxon>Fungi</taxon>
        <taxon>Dikarya</taxon>
        <taxon>Ascomycota</taxon>
        <taxon>Pezizomycotina</taxon>
        <taxon>Dothideomycetes</taxon>
        <taxon>Pleosporomycetidae</taxon>
        <taxon>Pleosporales</taxon>
        <taxon>Pleosporineae</taxon>
        <taxon>Phaeosphaeriaceae</taxon>
        <taxon>Paraphoma</taxon>
    </lineage>
</organism>
<comment type="caution">
    <text evidence="3">The sequence shown here is derived from an EMBL/GenBank/DDBJ whole genome shotgun (WGS) entry which is preliminary data.</text>
</comment>
<keyword evidence="4" id="KW-1185">Reference proteome</keyword>
<sequence>MLTNRRSTMMVPPSRMPSWHPQSKPYPQSQSVGPLAFDTEILPSRTTSLITSTTATLPGHRILRVVGAVHGTTTSARKDTKSFMKNLANSFGSNWGEPKSVTSLIYQTRDQAIDRLVKEAIGKGANAIIGVEVRESEILGCVVVSVSGTACWVEKERPVKRDSAQDDPFV</sequence>
<dbReference type="EMBL" id="JAGMVJ010000016">
    <property type="protein sequence ID" value="KAH7079791.1"/>
    <property type="molecule type" value="Genomic_DNA"/>
</dbReference>
<comment type="similarity">
    <text evidence="1">Belongs to the UPF0145 family.</text>
</comment>
<protein>
    <submittedName>
        <fullName evidence="3">Heavy-metal-binding-domain-containing protein</fullName>
    </submittedName>
</protein>
<dbReference type="Pfam" id="PF01906">
    <property type="entry name" value="YbjQ_1"/>
    <property type="match status" value="1"/>
</dbReference>